<dbReference type="OMA" id="GFLDYNP"/>
<evidence type="ECO:0000256" key="10">
    <source>
        <dbReference type="SAM" id="SignalP"/>
    </source>
</evidence>
<evidence type="ECO:0000256" key="6">
    <source>
        <dbReference type="ARBA" id="ARBA00022989"/>
    </source>
</evidence>
<keyword evidence="4" id="KW-0378">Hydrolase</keyword>
<accession>A0A0G4EUZ5</accession>
<evidence type="ECO:0000256" key="8">
    <source>
        <dbReference type="ARBA" id="ARBA00023136"/>
    </source>
</evidence>
<feature type="region of interest" description="Disordered" evidence="9">
    <location>
        <begin position="423"/>
        <end position="452"/>
    </location>
</feature>
<comment type="subcellular location">
    <subcellularLocation>
        <location evidence="1">Golgi apparatus membrane</location>
        <topology evidence="1">Single-pass type II membrane protein</topology>
    </subcellularLocation>
</comment>
<evidence type="ECO:0000256" key="7">
    <source>
        <dbReference type="ARBA" id="ARBA00023034"/>
    </source>
</evidence>
<keyword evidence="10" id="KW-0732">Signal</keyword>
<dbReference type="PANTHER" id="PTHR13572">
    <property type="entry name" value="ENDO-ALPHA-1,2-MANNOSIDASE"/>
    <property type="match status" value="1"/>
</dbReference>
<evidence type="ECO:0000256" key="5">
    <source>
        <dbReference type="ARBA" id="ARBA00022968"/>
    </source>
</evidence>
<keyword evidence="6" id="KW-1133">Transmembrane helix</keyword>
<reference evidence="11 12" key="1">
    <citation type="submission" date="2014-11" db="EMBL/GenBank/DDBJ databases">
        <authorList>
            <person name="Zhu J."/>
            <person name="Qi W."/>
            <person name="Song R."/>
        </authorList>
    </citation>
    <scope>NUCLEOTIDE SEQUENCE [LARGE SCALE GENOMIC DNA]</scope>
</reference>
<evidence type="ECO:0000256" key="1">
    <source>
        <dbReference type="ARBA" id="ARBA00004323"/>
    </source>
</evidence>
<organism evidence="11 12">
    <name type="scientific">Vitrella brassicaformis (strain CCMP3155)</name>
    <dbReference type="NCBI Taxonomy" id="1169540"/>
    <lineage>
        <taxon>Eukaryota</taxon>
        <taxon>Sar</taxon>
        <taxon>Alveolata</taxon>
        <taxon>Colpodellida</taxon>
        <taxon>Vitrellaceae</taxon>
        <taxon>Vitrella</taxon>
    </lineage>
</organism>
<dbReference type="OrthoDB" id="406152at2759"/>
<dbReference type="PANTHER" id="PTHR13572:SF4">
    <property type="entry name" value="RE57134P"/>
    <property type="match status" value="1"/>
</dbReference>
<dbReference type="AlphaFoldDB" id="A0A0G4EUZ5"/>
<evidence type="ECO:0000256" key="9">
    <source>
        <dbReference type="SAM" id="MobiDB-lite"/>
    </source>
</evidence>
<comment type="similarity">
    <text evidence="2">Belongs to the glycosyl hydrolase 99 family.</text>
</comment>
<keyword evidence="8" id="KW-0472">Membrane</keyword>
<gene>
    <name evidence="11" type="ORF">Vbra_20898</name>
</gene>
<keyword evidence="12" id="KW-1185">Reference proteome</keyword>
<protein>
    <submittedName>
        <fullName evidence="11">Uncharacterized protein</fullName>
    </submittedName>
</protein>
<keyword evidence="7" id="KW-0333">Golgi apparatus</keyword>
<dbReference type="STRING" id="1169540.A0A0G4EUZ5"/>
<evidence type="ECO:0000313" key="11">
    <source>
        <dbReference type="EMBL" id="CEM02275.1"/>
    </source>
</evidence>
<dbReference type="Gene3D" id="3.20.20.80">
    <property type="entry name" value="Glycosidases"/>
    <property type="match status" value="1"/>
</dbReference>
<evidence type="ECO:0000256" key="4">
    <source>
        <dbReference type="ARBA" id="ARBA00022801"/>
    </source>
</evidence>
<keyword evidence="5" id="KW-0735">Signal-anchor</keyword>
<proteinExistence type="inferred from homology"/>
<dbReference type="GO" id="GO:0004559">
    <property type="term" value="F:alpha-mannosidase activity"/>
    <property type="evidence" value="ECO:0007669"/>
    <property type="project" value="TreeGrafter"/>
</dbReference>
<name>A0A0G4EUZ5_VITBC</name>
<dbReference type="Pfam" id="PF16317">
    <property type="entry name" value="Glyco_hydro_99"/>
    <property type="match status" value="1"/>
</dbReference>
<evidence type="ECO:0000256" key="3">
    <source>
        <dbReference type="ARBA" id="ARBA00022692"/>
    </source>
</evidence>
<evidence type="ECO:0000256" key="2">
    <source>
        <dbReference type="ARBA" id="ARBA00009559"/>
    </source>
</evidence>
<keyword evidence="3" id="KW-0812">Transmembrane</keyword>
<evidence type="ECO:0000313" key="12">
    <source>
        <dbReference type="Proteomes" id="UP000041254"/>
    </source>
</evidence>
<dbReference type="VEuPathDB" id="CryptoDB:Vbra_20898"/>
<dbReference type="CDD" id="cd11574">
    <property type="entry name" value="GH99"/>
    <property type="match status" value="1"/>
</dbReference>
<dbReference type="InterPro" id="IPR026071">
    <property type="entry name" value="Glyco_Hydrolase_99"/>
</dbReference>
<sequence>MSAPAEEPCWSGSSSLWLPFFLLQLVAFASSVCGAADAQVHVFYYMWYGSPEHDGGWKHWNHRVLPHWQQEVTDLYRHVGTNHTPPADIHAPFYPLLGPYSSRDANLLSQHMDWLVGIGADALVLSWHGIHGGADGEGVRTHRNLNHFVRALERKIEEWAARKRVPVGDFDPPLKVIFHMEPYRGRNITSVQYDMQFIVRTFNDTRWLYRDPITRLPWFYLYDSYHIKPALWQQVLCPEADGPGCVRGSDIDGVFMGLCLDGSSLIDAARAGFDGCYSYFASDGFTPASTTSRWPWFQQEACSQGRGMGTKRPFQFIPCVGPGYDDTKIRPWNKATTRQRKNGAYFAQMWDAAQLLQEEPPLDCKGQLPVAGLTSFNEWGEGSQIEPAVEREGYHTYPSDERPGRKGDPYFFLKASREYIDRWKGPGGEAARREWREEWDDGKGVRPPDQEL</sequence>
<dbReference type="InParanoid" id="A0A0G4EUZ5"/>
<dbReference type="GO" id="GO:0000139">
    <property type="term" value="C:Golgi membrane"/>
    <property type="evidence" value="ECO:0007669"/>
    <property type="project" value="UniProtKB-SubCell"/>
</dbReference>
<dbReference type="EMBL" id="CDMY01000322">
    <property type="protein sequence ID" value="CEM02275.1"/>
    <property type="molecule type" value="Genomic_DNA"/>
</dbReference>
<feature type="chain" id="PRO_5005187664" evidence="10">
    <location>
        <begin position="32"/>
        <end position="452"/>
    </location>
</feature>
<feature type="signal peptide" evidence="10">
    <location>
        <begin position="1"/>
        <end position="31"/>
    </location>
</feature>
<dbReference type="Proteomes" id="UP000041254">
    <property type="component" value="Unassembled WGS sequence"/>
</dbReference>